<evidence type="ECO:0000313" key="12">
    <source>
        <dbReference type="Proteomes" id="UP000255425"/>
    </source>
</evidence>
<dbReference type="Gene3D" id="3.40.50.720">
    <property type="entry name" value="NAD(P)-binding Rossmann-like Domain"/>
    <property type="match status" value="1"/>
</dbReference>
<dbReference type="AlphaFoldDB" id="A0A380H7I4"/>
<dbReference type="Pfam" id="PF02254">
    <property type="entry name" value="TrkA_N"/>
    <property type="match status" value="1"/>
</dbReference>
<evidence type="ECO:0000256" key="9">
    <source>
        <dbReference type="SAM" id="Phobius"/>
    </source>
</evidence>
<dbReference type="InterPro" id="IPR003148">
    <property type="entry name" value="RCK_N"/>
</dbReference>
<dbReference type="GO" id="GO:0016020">
    <property type="term" value="C:membrane"/>
    <property type="evidence" value="ECO:0007669"/>
    <property type="project" value="UniProtKB-SubCell"/>
</dbReference>
<dbReference type="Gene3D" id="3.30.70.1450">
    <property type="entry name" value="Regulator of K+ conductance, C-terminal domain"/>
    <property type="match status" value="1"/>
</dbReference>
<dbReference type="GO" id="GO:0015297">
    <property type="term" value="F:antiporter activity"/>
    <property type="evidence" value="ECO:0007669"/>
    <property type="project" value="UniProtKB-KW"/>
</dbReference>
<comment type="subcellular location">
    <subcellularLocation>
        <location evidence="1">Membrane</location>
        <topology evidence="1">Multi-pass membrane protein</topology>
    </subcellularLocation>
</comment>
<dbReference type="InterPro" id="IPR038770">
    <property type="entry name" value="Na+/solute_symporter_sf"/>
</dbReference>
<feature type="transmembrane region" description="Helical" evidence="9">
    <location>
        <begin position="70"/>
        <end position="88"/>
    </location>
</feature>
<evidence type="ECO:0000256" key="4">
    <source>
        <dbReference type="ARBA" id="ARBA00022449"/>
    </source>
</evidence>
<evidence type="ECO:0000256" key="8">
    <source>
        <dbReference type="ARBA" id="ARBA00023136"/>
    </source>
</evidence>
<evidence type="ECO:0000313" key="11">
    <source>
        <dbReference type="EMBL" id="SUM73215.1"/>
    </source>
</evidence>
<evidence type="ECO:0000256" key="7">
    <source>
        <dbReference type="ARBA" id="ARBA00023065"/>
    </source>
</evidence>
<feature type="domain" description="RCK C-terminal" evidence="10">
    <location>
        <begin position="259"/>
        <end position="340"/>
    </location>
</feature>
<feature type="transmembrane region" description="Helical" evidence="9">
    <location>
        <begin position="12"/>
        <end position="31"/>
    </location>
</feature>
<dbReference type="SUPFAM" id="SSF51735">
    <property type="entry name" value="NAD(P)-binding Rossmann-fold domains"/>
    <property type="match status" value="1"/>
</dbReference>
<feature type="transmembrane region" description="Helical" evidence="9">
    <location>
        <begin position="100"/>
        <end position="121"/>
    </location>
</feature>
<evidence type="ECO:0000259" key="10">
    <source>
        <dbReference type="PROSITE" id="PS51202"/>
    </source>
</evidence>
<dbReference type="SUPFAM" id="SSF116726">
    <property type="entry name" value="TrkA C-terminal domain-like"/>
    <property type="match status" value="1"/>
</dbReference>
<dbReference type="InterPro" id="IPR036291">
    <property type="entry name" value="NAD(P)-bd_dom_sf"/>
</dbReference>
<keyword evidence="7" id="KW-0406">Ion transport</keyword>
<gene>
    <name evidence="11" type="ORF">NCTC11807_02038</name>
</gene>
<dbReference type="GO" id="GO:0008324">
    <property type="term" value="F:monoatomic cation transmembrane transporter activity"/>
    <property type="evidence" value="ECO:0007669"/>
    <property type="project" value="InterPro"/>
</dbReference>
<protein>
    <submittedName>
        <fullName evidence="11">Na+/H+ antiporter-like protein</fullName>
    </submittedName>
</protein>
<proteinExistence type="inferred from homology"/>
<keyword evidence="4" id="KW-0050">Antiport</keyword>
<feature type="transmembrane region" description="Helical" evidence="9">
    <location>
        <begin position="37"/>
        <end position="58"/>
    </location>
</feature>
<name>A0A380H7I4_9STAP</name>
<dbReference type="InterPro" id="IPR006037">
    <property type="entry name" value="RCK_C"/>
</dbReference>
<dbReference type="PANTHER" id="PTHR43562">
    <property type="entry name" value="NAPA-TYPE SODIUM/HYDROGEN ANTIPORTER"/>
    <property type="match status" value="1"/>
</dbReference>
<sequence length="342" mass="39243">MVEKLDSFGYGFFIPIFFIMVGVDLNIPSLIKEPSILIIIPVLIFSFIISKLIPVLYIRRWFDTRTTIASAFLLTSTLSLVIAVAKIAEQLKTITSETSGILILSAVITCVFVPIIFKKIFPVPNEVNRRIEVSLIGKNQLTIPIAQNLTSYDISLYYRKDLSDSRKLSDDITMVEIADYEETILERLGLFEKDIVVCSTNDDEINRSVALMAKSRGVERVICRLESTNDDIEMKHQGIEIFSNYLSNKILLKGLIESPNMLNLLSNVETSLYEIQMLNYQYENIQLRNFPFDGDIIFVRIVRNNDSIVPHGDTQMRYKDRLIVTGSKEYVDELKQDLEFYY</sequence>
<evidence type="ECO:0000256" key="5">
    <source>
        <dbReference type="ARBA" id="ARBA00022692"/>
    </source>
</evidence>
<keyword evidence="6 9" id="KW-1133">Transmembrane helix</keyword>
<dbReference type="GO" id="GO:0006813">
    <property type="term" value="P:potassium ion transport"/>
    <property type="evidence" value="ECO:0007669"/>
    <property type="project" value="InterPro"/>
</dbReference>
<reference evidence="11 12" key="1">
    <citation type="submission" date="2018-06" db="EMBL/GenBank/DDBJ databases">
        <authorList>
            <consortium name="Pathogen Informatics"/>
            <person name="Doyle S."/>
        </authorList>
    </citation>
    <scope>NUCLEOTIDE SEQUENCE [LARGE SCALE GENOMIC DNA]</scope>
    <source>
        <strain evidence="11 12">NCTC11807</strain>
    </source>
</reference>
<dbReference type="GO" id="GO:1902600">
    <property type="term" value="P:proton transmembrane transport"/>
    <property type="evidence" value="ECO:0007669"/>
    <property type="project" value="InterPro"/>
</dbReference>
<dbReference type="Pfam" id="PF02080">
    <property type="entry name" value="TrkA_C"/>
    <property type="match status" value="1"/>
</dbReference>
<dbReference type="Gene3D" id="1.20.1530.20">
    <property type="match status" value="1"/>
</dbReference>
<dbReference type="EMBL" id="UHDZ01000001">
    <property type="protein sequence ID" value="SUM73215.1"/>
    <property type="molecule type" value="Genomic_DNA"/>
</dbReference>
<dbReference type="Pfam" id="PF00999">
    <property type="entry name" value="Na_H_Exchanger"/>
    <property type="match status" value="1"/>
</dbReference>
<organism evidence="11 12">
    <name type="scientific">Staphylococcus saccharolyticus</name>
    <dbReference type="NCBI Taxonomy" id="33028"/>
    <lineage>
        <taxon>Bacteria</taxon>
        <taxon>Bacillati</taxon>
        <taxon>Bacillota</taxon>
        <taxon>Bacilli</taxon>
        <taxon>Bacillales</taxon>
        <taxon>Staphylococcaceae</taxon>
        <taxon>Staphylococcus</taxon>
    </lineage>
</organism>
<evidence type="ECO:0000256" key="2">
    <source>
        <dbReference type="ARBA" id="ARBA00005551"/>
    </source>
</evidence>
<accession>A0A380H7I4</accession>
<evidence type="ECO:0000256" key="6">
    <source>
        <dbReference type="ARBA" id="ARBA00022989"/>
    </source>
</evidence>
<dbReference type="InterPro" id="IPR036721">
    <property type="entry name" value="RCK_C_sf"/>
</dbReference>
<dbReference type="InterPro" id="IPR006153">
    <property type="entry name" value="Cation/H_exchanger_TM"/>
</dbReference>
<evidence type="ECO:0000256" key="1">
    <source>
        <dbReference type="ARBA" id="ARBA00004141"/>
    </source>
</evidence>
<dbReference type="PROSITE" id="PS51202">
    <property type="entry name" value="RCK_C"/>
    <property type="match status" value="1"/>
</dbReference>
<dbReference type="PANTHER" id="PTHR43562:SF1">
    <property type="entry name" value="NA(+)_H(+) ANTIPORTER YJBQ-RELATED"/>
    <property type="match status" value="1"/>
</dbReference>
<comment type="similarity">
    <text evidence="2">Belongs to the monovalent cation:proton antiporter 2 (CPA2) transporter (TC 2.A.37) family.</text>
</comment>
<keyword evidence="8 9" id="KW-0472">Membrane</keyword>
<keyword evidence="12" id="KW-1185">Reference proteome</keyword>
<keyword evidence="3" id="KW-0813">Transport</keyword>
<dbReference type="Proteomes" id="UP000255425">
    <property type="component" value="Unassembled WGS sequence"/>
</dbReference>
<evidence type="ECO:0000256" key="3">
    <source>
        <dbReference type="ARBA" id="ARBA00022448"/>
    </source>
</evidence>
<keyword evidence="5 9" id="KW-0812">Transmembrane</keyword>